<dbReference type="Proteomes" id="UP000652761">
    <property type="component" value="Unassembled WGS sequence"/>
</dbReference>
<sequence>MLCTYDTVTHGFSTWLTPTEVEALAAHAGVLVVIPEMQYHHHATRILEFLGLSHDSGLFSESNSVNDVVVGVLDTGLWPESKSYDNTKFGLVLVMWKGVQVLSLSLGGGQLDYFQDGIMIGVFATMEKVILVSCSAGNADPGTTNLSNVTPWITTVGAGTIHRDFPPT</sequence>
<dbReference type="Pfam" id="PF05922">
    <property type="entry name" value="Inhibitor_I9"/>
    <property type="match status" value="1"/>
</dbReference>
<dbReference type="Gene3D" id="3.40.50.200">
    <property type="entry name" value="Peptidase S8/S53 domain"/>
    <property type="match status" value="1"/>
</dbReference>
<dbReference type="InterPro" id="IPR036852">
    <property type="entry name" value="Peptidase_S8/S53_dom_sf"/>
</dbReference>
<dbReference type="SUPFAM" id="SSF52743">
    <property type="entry name" value="Subtilisin-like"/>
    <property type="match status" value="1"/>
</dbReference>
<proteinExistence type="inferred from homology"/>
<dbReference type="InterPro" id="IPR010259">
    <property type="entry name" value="S8pro/Inhibitor_I9"/>
</dbReference>
<keyword evidence="5" id="KW-1185">Reference proteome</keyword>
<dbReference type="AlphaFoldDB" id="A0A843XTR4"/>
<dbReference type="InterPro" id="IPR037045">
    <property type="entry name" value="S8pro/Inhibitor_I9_sf"/>
</dbReference>
<feature type="domain" description="Inhibitor I9" evidence="3">
    <location>
        <begin position="3"/>
        <end position="42"/>
    </location>
</feature>
<evidence type="ECO:0000259" key="3">
    <source>
        <dbReference type="Pfam" id="PF05922"/>
    </source>
</evidence>
<dbReference type="OrthoDB" id="2014869at2759"/>
<protein>
    <recommendedName>
        <fullName evidence="3">Inhibitor I9 domain-containing protein</fullName>
    </recommendedName>
</protein>
<dbReference type="PANTHER" id="PTHR10795">
    <property type="entry name" value="PROPROTEIN CONVERTASE SUBTILISIN/KEXIN"/>
    <property type="match status" value="1"/>
</dbReference>
<reference evidence="4" key="1">
    <citation type="submission" date="2017-07" db="EMBL/GenBank/DDBJ databases">
        <title>Taro Niue Genome Assembly and Annotation.</title>
        <authorList>
            <person name="Atibalentja N."/>
            <person name="Keating K."/>
            <person name="Fields C.J."/>
        </authorList>
    </citation>
    <scope>NUCLEOTIDE SEQUENCE</scope>
    <source>
        <strain evidence="4">Niue_2</strain>
        <tissue evidence="4">Leaf</tissue>
    </source>
</reference>
<keyword evidence="2" id="KW-0732">Signal</keyword>
<comment type="caution">
    <text evidence="4">The sequence shown here is derived from an EMBL/GenBank/DDBJ whole genome shotgun (WGS) entry which is preliminary data.</text>
</comment>
<evidence type="ECO:0000313" key="4">
    <source>
        <dbReference type="EMBL" id="MQM22420.1"/>
    </source>
</evidence>
<dbReference type="InterPro" id="IPR045051">
    <property type="entry name" value="SBT"/>
</dbReference>
<evidence type="ECO:0000256" key="2">
    <source>
        <dbReference type="ARBA" id="ARBA00022729"/>
    </source>
</evidence>
<comment type="similarity">
    <text evidence="1">Belongs to the peptidase S8 family.</text>
</comment>
<evidence type="ECO:0000256" key="1">
    <source>
        <dbReference type="ARBA" id="ARBA00011073"/>
    </source>
</evidence>
<gene>
    <name evidence="4" type="ORF">Taro_055470</name>
</gene>
<name>A0A843XTR4_COLES</name>
<dbReference type="EMBL" id="NMUH01012876">
    <property type="protein sequence ID" value="MQM22420.1"/>
    <property type="molecule type" value="Genomic_DNA"/>
</dbReference>
<accession>A0A843XTR4</accession>
<organism evidence="4 5">
    <name type="scientific">Colocasia esculenta</name>
    <name type="common">Wild taro</name>
    <name type="synonym">Arum esculentum</name>
    <dbReference type="NCBI Taxonomy" id="4460"/>
    <lineage>
        <taxon>Eukaryota</taxon>
        <taxon>Viridiplantae</taxon>
        <taxon>Streptophyta</taxon>
        <taxon>Embryophyta</taxon>
        <taxon>Tracheophyta</taxon>
        <taxon>Spermatophyta</taxon>
        <taxon>Magnoliopsida</taxon>
        <taxon>Liliopsida</taxon>
        <taxon>Araceae</taxon>
        <taxon>Aroideae</taxon>
        <taxon>Colocasieae</taxon>
        <taxon>Colocasia</taxon>
    </lineage>
</organism>
<dbReference type="GO" id="GO:0004252">
    <property type="term" value="F:serine-type endopeptidase activity"/>
    <property type="evidence" value="ECO:0007669"/>
    <property type="project" value="InterPro"/>
</dbReference>
<dbReference type="Gene3D" id="3.30.70.80">
    <property type="entry name" value="Peptidase S8 propeptide/proteinase inhibitor I9"/>
    <property type="match status" value="1"/>
</dbReference>
<dbReference type="GO" id="GO:0006508">
    <property type="term" value="P:proteolysis"/>
    <property type="evidence" value="ECO:0007669"/>
    <property type="project" value="InterPro"/>
</dbReference>
<evidence type="ECO:0000313" key="5">
    <source>
        <dbReference type="Proteomes" id="UP000652761"/>
    </source>
</evidence>